<proteinExistence type="predicted"/>
<name>A0ABY7DXB6_MYAAR</name>
<keyword evidence="3" id="KW-1185">Reference proteome</keyword>
<dbReference type="EMBL" id="CP111015">
    <property type="protein sequence ID" value="WAR01300.1"/>
    <property type="molecule type" value="Genomic_DNA"/>
</dbReference>
<feature type="region of interest" description="Disordered" evidence="1">
    <location>
        <begin position="134"/>
        <end position="223"/>
    </location>
</feature>
<sequence length="296" mass="33834">MVRYDKCVESLYDSATVVDRTKTLQIIKVMKGAISMSKSRTGDCIFRTNKTVKKELDRLVKIEVRNSHYNVSRIDTGKKMVVNRWTKLLEHQTMVSSQALFEEILDINDMEKEDLKLKSLIDVRLSKLQSLIDTGGLSPRGGLHRQGHGPNRNEPHNNAEETSEKQETGPEFVTEKKEIRTKYSGHEAETAYTEPTRHTVGLAKSKSLSSQPGVAQRPGQRFPALRREQTIGAGSQEEERIPPMPALVRDLTDWGNWRLNDKNKEKTRHEDLIIRNALKNIEHEMSGANMIKRHQK</sequence>
<evidence type="ECO:0000313" key="2">
    <source>
        <dbReference type="EMBL" id="WAR01300.1"/>
    </source>
</evidence>
<evidence type="ECO:0000256" key="1">
    <source>
        <dbReference type="SAM" id="MobiDB-lite"/>
    </source>
</evidence>
<organism evidence="2 3">
    <name type="scientific">Mya arenaria</name>
    <name type="common">Soft-shell clam</name>
    <dbReference type="NCBI Taxonomy" id="6604"/>
    <lineage>
        <taxon>Eukaryota</taxon>
        <taxon>Metazoa</taxon>
        <taxon>Spiralia</taxon>
        <taxon>Lophotrochozoa</taxon>
        <taxon>Mollusca</taxon>
        <taxon>Bivalvia</taxon>
        <taxon>Autobranchia</taxon>
        <taxon>Heteroconchia</taxon>
        <taxon>Euheterodonta</taxon>
        <taxon>Imparidentia</taxon>
        <taxon>Neoheterodontei</taxon>
        <taxon>Myida</taxon>
        <taxon>Myoidea</taxon>
        <taxon>Myidae</taxon>
        <taxon>Mya</taxon>
    </lineage>
</organism>
<dbReference type="Proteomes" id="UP001164746">
    <property type="component" value="Chromosome 4"/>
</dbReference>
<feature type="compositionally biased region" description="Basic and acidic residues" evidence="1">
    <location>
        <begin position="151"/>
        <end position="189"/>
    </location>
</feature>
<gene>
    <name evidence="2" type="ORF">MAR_007858</name>
</gene>
<reference evidence="2" key="1">
    <citation type="submission" date="2022-11" db="EMBL/GenBank/DDBJ databases">
        <title>Centuries of genome instability and evolution in soft-shell clam transmissible cancer (bioRxiv).</title>
        <authorList>
            <person name="Hart S.F.M."/>
            <person name="Yonemitsu M.A."/>
            <person name="Giersch R.M."/>
            <person name="Beal B.F."/>
            <person name="Arriagada G."/>
            <person name="Davis B.W."/>
            <person name="Ostrander E.A."/>
            <person name="Goff S.P."/>
            <person name="Metzger M.J."/>
        </authorList>
    </citation>
    <scope>NUCLEOTIDE SEQUENCE</scope>
    <source>
        <strain evidence="2">MELC-2E11</strain>
        <tissue evidence="2">Siphon/mantle</tissue>
    </source>
</reference>
<accession>A0ABY7DXB6</accession>
<evidence type="ECO:0000313" key="3">
    <source>
        <dbReference type="Proteomes" id="UP001164746"/>
    </source>
</evidence>
<protein>
    <submittedName>
        <fullName evidence="2">Uncharacterized protein</fullName>
    </submittedName>
</protein>